<dbReference type="EMBL" id="RRZA01000098">
    <property type="protein sequence ID" value="MBE0459664.1"/>
    <property type="molecule type" value="Genomic_DNA"/>
</dbReference>
<proteinExistence type="predicted"/>
<evidence type="ECO:0000313" key="2">
    <source>
        <dbReference type="Proteomes" id="UP000707245"/>
    </source>
</evidence>
<sequence>MYHLGSGGQDVTVLSQTELALALTVAEQNIVQSLSVQYRGIFLNDEDWGLQPVS</sequence>
<protein>
    <submittedName>
        <fullName evidence="1">Uncharacterized protein</fullName>
    </submittedName>
</protein>
<evidence type="ECO:0000313" key="1">
    <source>
        <dbReference type="EMBL" id="MBE0459664.1"/>
    </source>
</evidence>
<accession>A0ABR9FS84</accession>
<keyword evidence="2" id="KW-1185">Reference proteome</keyword>
<comment type="caution">
    <text evidence="1">The sequence shown here is derived from an EMBL/GenBank/DDBJ whole genome shotgun (WGS) entry which is preliminary data.</text>
</comment>
<dbReference type="Proteomes" id="UP000707245">
    <property type="component" value="Unassembled WGS sequence"/>
</dbReference>
<gene>
    <name evidence="1" type="ORF">EI167_19970</name>
</gene>
<name>A0ABR9FS84_9GAMM</name>
<organism evidence="1 2">
    <name type="scientific">Pseudoalteromonas prydzensis</name>
    <dbReference type="NCBI Taxonomy" id="182141"/>
    <lineage>
        <taxon>Bacteria</taxon>
        <taxon>Pseudomonadati</taxon>
        <taxon>Pseudomonadota</taxon>
        <taxon>Gammaproteobacteria</taxon>
        <taxon>Alteromonadales</taxon>
        <taxon>Pseudoalteromonadaceae</taxon>
        <taxon>Pseudoalteromonas</taxon>
    </lineage>
</organism>
<reference evidence="1 2" key="1">
    <citation type="submission" date="2020-07" db="EMBL/GenBank/DDBJ databases">
        <title>Halophilic bacteria isolated from french cheeses.</title>
        <authorList>
            <person name="Kothe C.I."/>
            <person name="Farah-Kraiem B."/>
            <person name="Renault P."/>
            <person name="Dridi B."/>
        </authorList>
    </citation>
    <scope>NUCLEOTIDE SEQUENCE [LARGE SCALE GENOMIC DNA]</scope>
    <source>
        <strain evidence="1 2">FME14</strain>
    </source>
</reference>